<evidence type="ECO:0000313" key="2">
    <source>
        <dbReference type="Proteomes" id="UP001243403"/>
    </source>
</evidence>
<accession>A0ABT6V7E2</accession>
<gene>
    <name evidence="1" type="ORF">QLS65_04555</name>
</gene>
<reference evidence="1 2" key="1">
    <citation type="submission" date="2023-04" db="EMBL/GenBank/DDBJ databases">
        <title>Two novel species of Flavobacterium.</title>
        <authorList>
            <person name="Liu Q."/>
            <person name="Xin Y.-H."/>
        </authorList>
    </citation>
    <scope>NUCLEOTIDE SEQUENCE [LARGE SCALE GENOMIC DNA]</scope>
    <source>
        <strain evidence="1 2">LB1P51</strain>
    </source>
</reference>
<name>A0ABT6V7E2_9FLAO</name>
<dbReference type="Proteomes" id="UP001243403">
    <property type="component" value="Unassembled WGS sequence"/>
</dbReference>
<dbReference type="EMBL" id="JASCRZ010000001">
    <property type="protein sequence ID" value="MDI5894150.1"/>
    <property type="molecule type" value="Genomic_DNA"/>
</dbReference>
<organism evidence="1 2">
    <name type="scientific">Flavobacterium algoritolerans</name>
    <dbReference type="NCBI Taxonomy" id="3041254"/>
    <lineage>
        <taxon>Bacteria</taxon>
        <taxon>Pseudomonadati</taxon>
        <taxon>Bacteroidota</taxon>
        <taxon>Flavobacteriia</taxon>
        <taxon>Flavobacteriales</taxon>
        <taxon>Flavobacteriaceae</taxon>
        <taxon>Flavobacterium</taxon>
    </lineage>
</organism>
<proteinExistence type="predicted"/>
<evidence type="ECO:0000313" key="1">
    <source>
        <dbReference type="EMBL" id="MDI5894150.1"/>
    </source>
</evidence>
<keyword evidence="2" id="KW-1185">Reference proteome</keyword>
<protein>
    <recommendedName>
        <fullName evidence="3">Lipoprotein</fullName>
    </recommendedName>
</protein>
<dbReference type="PROSITE" id="PS51257">
    <property type="entry name" value="PROKAR_LIPOPROTEIN"/>
    <property type="match status" value="1"/>
</dbReference>
<evidence type="ECO:0008006" key="3">
    <source>
        <dbReference type="Google" id="ProtNLM"/>
    </source>
</evidence>
<comment type="caution">
    <text evidence="1">The sequence shown here is derived from an EMBL/GenBank/DDBJ whole genome shotgun (WGS) entry which is preliminary data.</text>
</comment>
<dbReference type="RefSeq" id="WP_282715503.1">
    <property type="nucleotide sequence ID" value="NZ_JASCRZ010000001.1"/>
</dbReference>
<sequence>MRNLHILIILFPFFISSCATSPYLVDYEPINIFLKSENISNKEYYILRNKENNIQTLRIFNRGKGKKHVVYPNEIDYTSTLFEQKYWNKLFHSYSKDTIQKYWKEEDLPGFKFINENRIELFNYNFLIRYPKIEKVIVISEPIYYHNKKYILFLYSIDVIANSSKPQIVVVMKRDKRKWILVEKIGDYNCSGCL</sequence>